<accession>A0ABD4EGL6</accession>
<dbReference type="PROSITE" id="PS01117">
    <property type="entry name" value="HTH_MARR_1"/>
    <property type="match status" value="1"/>
</dbReference>
<dbReference type="InterPro" id="IPR000835">
    <property type="entry name" value="HTH_MarR-typ"/>
</dbReference>
<dbReference type="Pfam" id="PF01047">
    <property type="entry name" value="MarR"/>
    <property type="match status" value="1"/>
</dbReference>
<keyword evidence="2" id="KW-0238">DNA-binding</keyword>
<dbReference type="AlphaFoldDB" id="A0ABD4EGL6"/>
<sequence>MVRRLTILERVVHVNEFYLIDSPTYTKLEGLKKEYENLDIISVMLYLEINKAYKIMKSKYDKFIEEYDLSEAKFSILMLLSYEENMTLSPSDLSKKIGNKKSTITGLVKGLEKQGLIRRVNLSNDKRSSYVQMTEIGYLKLKEFLPNNYDFVSNIFSDFDEQEKETFFHLMNKLRNKIEEDGENE</sequence>
<dbReference type="SUPFAM" id="SSF46785">
    <property type="entry name" value="Winged helix' DNA-binding domain"/>
    <property type="match status" value="1"/>
</dbReference>
<keyword evidence="1" id="KW-0805">Transcription regulation</keyword>
<organism evidence="5 6">
    <name type="scientific">Staphylococcus lugdunensis</name>
    <dbReference type="NCBI Taxonomy" id="28035"/>
    <lineage>
        <taxon>Bacteria</taxon>
        <taxon>Bacillati</taxon>
        <taxon>Bacillota</taxon>
        <taxon>Bacilli</taxon>
        <taxon>Bacillales</taxon>
        <taxon>Staphylococcaceae</taxon>
        <taxon>Staphylococcus</taxon>
    </lineage>
</organism>
<dbReference type="Gene3D" id="1.10.10.10">
    <property type="entry name" value="Winged helix-like DNA-binding domain superfamily/Winged helix DNA-binding domain"/>
    <property type="match status" value="1"/>
</dbReference>
<feature type="domain" description="HTH marR-type" evidence="4">
    <location>
        <begin position="42"/>
        <end position="176"/>
    </location>
</feature>
<proteinExistence type="predicted"/>
<name>A0ABD4EGL6_STALU</name>
<dbReference type="GO" id="GO:0006355">
    <property type="term" value="P:regulation of DNA-templated transcription"/>
    <property type="evidence" value="ECO:0007669"/>
    <property type="project" value="UniProtKB-ARBA"/>
</dbReference>
<evidence type="ECO:0000256" key="1">
    <source>
        <dbReference type="ARBA" id="ARBA00023015"/>
    </source>
</evidence>
<dbReference type="SMART" id="SM00347">
    <property type="entry name" value="HTH_MARR"/>
    <property type="match status" value="1"/>
</dbReference>
<gene>
    <name evidence="5" type="ORF">HMPREF3225_00882</name>
</gene>
<dbReference type="EMBL" id="LRQI01000031">
    <property type="protein sequence ID" value="KXA39032.1"/>
    <property type="molecule type" value="Genomic_DNA"/>
</dbReference>
<protein>
    <submittedName>
        <fullName evidence="5">Transcriptional regulator, MarR family</fullName>
    </submittedName>
</protein>
<evidence type="ECO:0000313" key="6">
    <source>
        <dbReference type="Proteomes" id="UP000070063"/>
    </source>
</evidence>
<dbReference type="PROSITE" id="PS50995">
    <property type="entry name" value="HTH_MARR_2"/>
    <property type="match status" value="1"/>
</dbReference>
<reference evidence="5 6" key="1">
    <citation type="submission" date="2016-01" db="EMBL/GenBank/DDBJ databases">
        <authorList>
            <person name="Mitreva M."/>
            <person name="Pepin K.H."/>
            <person name="Mihindukulasuriya K.A."/>
            <person name="Fulton R."/>
            <person name="Fronick C."/>
            <person name="O'Laughlin M."/>
            <person name="Miner T."/>
            <person name="Herter B."/>
            <person name="Rosa B.A."/>
            <person name="Cordes M."/>
            <person name="Tomlinson C."/>
            <person name="Wollam A."/>
            <person name="Palsikar V.B."/>
            <person name="Mardis E.R."/>
            <person name="Wilson R.K."/>
        </authorList>
    </citation>
    <scope>NUCLEOTIDE SEQUENCE [LARGE SCALE GENOMIC DNA]</scope>
    <source>
        <strain evidence="5 6">MJR7738</strain>
    </source>
</reference>
<dbReference type="InterPro" id="IPR036390">
    <property type="entry name" value="WH_DNA-bd_sf"/>
</dbReference>
<evidence type="ECO:0000313" key="5">
    <source>
        <dbReference type="EMBL" id="KXA39032.1"/>
    </source>
</evidence>
<dbReference type="PANTHER" id="PTHR42756:SF1">
    <property type="entry name" value="TRANSCRIPTIONAL REPRESSOR OF EMRAB OPERON"/>
    <property type="match status" value="1"/>
</dbReference>
<dbReference type="InterPro" id="IPR023187">
    <property type="entry name" value="Tscrpt_reg_MarR-type_CS"/>
</dbReference>
<dbReference type="GO" id="GO:0003677">
    <property type="term" value="F:DNA binding"/>
    <property type="evidence" value="ECO:0007669"/>
    <property type="project" value="UniProtKB-KW"/>
</dbReference>
<keyword evidence="3" id="KW-0804">Transcription</keyword>
<evidence type="ECO:0000256" key="3">
    <source>
        <dbReference type="ARBA" id="ARBA00023163"/>
    </source>
</evidence>
<evidence type="ECO:0000256" key="2">
    <source>
        <dbReference type="ARBA" id="ARBA00023125"/>
    </source>
</evidence>
<evidence type="ECO:0000259" key="4">
    <source>
        <dbReference type="PROSITE" id="PS50995"/>
    </source>
</evidence>
<dbReference type="InterPro" id="IPR036388">
    <property type="entry name" value="WH-like_DNA-bd_sf"/>
</dbReference>
<dbReference type="PANTHER" id="PTHR42756">
    <property type="entry name" value="TRANSCRIPTIONAL REGULATOR, MARR"/>
    <property type="match status" value="1"/>
</dbReference>
<dbReference type="PRINTS" id="PR00598">
    <property type="entry name" value="HTHMARR"/>
</dbReference>
<dbReference type="Proteomes" id="UP000070063">
    <property type="component" value="Unassembled WGS sequence"/>
</dbReference>
<comment type="caution">
    <text evidence="5">The sequence shown here is derived from an EMBL/GenBank/DDBJ whole genome shotgun (WGS) entry which is preliminary data.</text>
</comment>